<evidence type="ECO:0000256" key="1">
    <source>
        <dbReference type="SAM" id="MobiDB-lite"/>
    </source>
</evidence>
<reference evidence="2 3" key="1">
    <citation type="submission" date="2024-09" db="EMBL/GenBank/DDBJ databases">
        <title>Chromosome-scale assembly of Riccia fluitans.</title>
        <authorList>
            <person name="Paukszto L."/>
            <person name="Sawicki J."/>
            <person name="Karawczyk K."/>
            <person name="Piernik-Szablinska J."/>
            <person name="Szczecinska M."/>
            <person name="Mazdziarz M."/>
        </authorList>
    </citation>
    <scope>NUCLEOTIDE SEQUENCE [LARGE SCALE GENOMIC DNA]</scope>
    <source>
        <strain evidence="2">Rf_01</strain>
        <tissue evidence="2">Aerial parts of the thallus</tissue>
    </source>
</reference>
<protein>
    <submittedName>
        <fullName evidence="2">Uncharacterized protein</fullName>
    </submittedName>
</protein>
<keyword evidence="3" id="KW-1185">Reference proteome</keyword>
<dbReference type="Proteomes" id="UP001605036">
    <property type="component" value="Unassembled WGS sequence"/>
</dbReference>
<sequence>MIWHLAKELPGNERRSLMKKVSRKGNGQPGQVAKEHEKYILAKQVAENVKKSGKRIHQETEENWWSKLPGNDPASKSPGKEKSPGKRSCQEIKNKSIIANRQERTG</sequence>
<accession>A0ABD1ZEE8</accession>
<comment type="caution">
    <text evidence="2">The sequence shown here is derived from an EMBL/GenBank/DDBJ whole genome shotgun (WGS) entry which is preliminary data.</text>
</comment>
<evidence type="ECO:0000313" key="3">
    <source>
        <dbReference type="Proteomes" id="UP001605036"/>
    </source>
</evidence>
<gene>
    <name evidence="2" type="ORF">R1flu_017575</name>
</gene>
<organism evidence="2 3">
    <name type="scientific">Riccia fluitans</name>
    <dbReference type="NCBI Taxonomy" id="41844"/>
    <lineage>
        <taxon>Eukaryota</taxon>
        <taxon>Viridiplantae</taxon>
        <taxon>Streptophyta</taxon>
        <taxon>Embryophyta</taxon>
        <taxon>Marchantiophyta</taxon>
        <taxon>Marchantiopsida</taxon>
        <taxon>Marchantiidae</taxon>
        <taxon>Marchantiales</taxon>
        <taxon>Ricciaceae</taxon>
        <taxon>Riccia</taxon>
    </lineage>
</organism>
<name>A0ABD1ZEE8_9MARC</name>
<feature type="region of interest" description="Disordered" evidence="1">
    <location>
        <begin position="1"/>
        <end position="35"/>
    </location>
</feature>
<dbReference type="EMBL" id="JBHFFA010000001">
    <property type="protein sequence ID" value="KAL2649447.1"/>
    <property type="molecule type" value="Genomic_DNA"/>
</dbReference>
<evidence type="ECO:0000313" key="2">
    <source>
        <dbReference type="EMBL" id="KAL2649447.1"/>
    </source>
</evidence>
<dbReference type="AlphaFoldDB" id="A0ABD1ZEE8"/>
<feature type="compositionally biased region" description="Basic and acidic residues" evidence="1">
    <location>
        <begin position="78"/>
        <end position="94"/>
    </location>
</feature>
<feature type="region of interest" description="Disordered" evidence="1">
    <location>
        <begin position="50"/>
        <end position="106"/>
    </location>
</feature>
<feature type="compositionally biased region" description="Basic and acidic residues" evidence="1">
    <location>
        <begin position="1"/>
        <end position="16"/>
    </location>
</feature>
<proteinExistence type="predicted"/>